<dbReference type="EMBL" id="BEXT01000001">
    <property type="protein sequence ID" value="GBC59109.1"/>
    <property type="molecule type" value="Genomic_DNA"/>
</dbReference>
<dbReference type="Pfam" id="PF13624">
    <property type="entry name" value="SurA_N_3"/>
    <property type="match status" value="1"/>
</dbReference>
<feature type="domain" description="PpiC" evidence="13">
    <location>
        <begin position="263"/>
        <end position="364"/>
    </location>
</feature>
<dbReference type="Gene3D" id="3.10.50.40">
    <property type="match status" value="2"/>
</dbReference>
<dbReference type="InterPro" id="IPR046357">
    <property type="entry name" value="PPIase_dom_sf"/>
</dbReference>
<dbReference type="RefSeq" id="WP_124326648.1">
    <property type="nucleotide sequence ID" value="NZ_BEXT01000001.1"/>
</dbReference>
<keyword evidence="3" id="KW-0997">Cell inner membrane</keyword>
<feature type="transmembrane region" description="Helical" evidence="12">
    <location>
        <begin position="12"/>
        <end position="31"/>
    </location>
</feature>
<dbReference type="PROSITE" id="PS01096">
    <property type="entry name" value="PPIC_PPIASE_1"/>
    <property type="match status" value="1"/>
</dbReference>
<evidence type="ECO:0000313" key="15">
    <source>
        <dbReference type="Proteomes" id="UP000288096"/>
    </source>
</evidence>
<evidence type="ECO:0000259" key="13">
    <source>
        <dbReference type="PROSITE" id="PS50198"/>
    </source>
</evidence>
<name>A0A401FQ37_9BACT</name>
<comment type="similarity">
    <text evidence="8">Belongs to the PpiD chaperone family.</text>
</comment>
<dbReference type="InterPro" id="IPR052029">
    <property type="entry name" value="PpiD_chaperone"/>
</dbReference>
<evidence type="ECO:0000256" key="8">
    <source>
        <dbReference type="ARBA" id="ARBA00038408"/>
    </source>
</evidence>
<evidence type="ECO:0000256" key="11">
    <source>
        <dbReference type="PROSITE-ProRule" id="PRU00278"/>
    </source>
</evidence>
<keyword evidence="7" id="KW-0143">Chaperone</keyword>
<evidence type="ECO:0000256" key="2">
    <source>
        <dbReference type="ARBA" id="ARBA00022475"/>
    </source>
</evidence>
<dbReference type="SUPFAM" id="SSF109998">
    <property type="entry name" value="Triger factor/SurA peptide-binding domain-like"/>
    <property type="match status" value="1"/>
</dbReference>
<organism evidence="14 15">
    <name type="scientific">Desulfonema ishimotonii</name>
    <dbReference type="NCBI Taxonomy" id="45657"/>
    <lineage>
        <taxon>Bacteria</taxon>
        <taxon>Pseudomonadati</taxon>
        <taxon>Thermodesulfobacteriota</taxon>
        <taxon>Desulfobacteria</taxon>
        <taxon>Desulfobacterales</taxon>
        <taxon>Desulfococcaceae</taxon>
        <taxon>Desulfonema</taxon>
    </lineage>
</organism>
<keyword evidence="11" id="KW-0413">Isomerase</keyword>
<keyword evidence="6 12" id="KW-0472">Membrane</keyword>
<evidence type="ECO:0000313" key="14">
    <source>
        <dbReference type="EMBL" id="GBC59109.1"/>
    </source>
</evidence>
<comment type="caution">
    <text evidence="14">The sequence shown here is derived from an EMBL/GenBank/DDBJ whole genome shotgun (WGS) entry which is preliminary data.</text>
</comment>
<evidence type="ECO:0000256" key="5">
    <source>
        <dbReference type="ARBA" id="ARBA00022989"/>
    </source>
</evidence>
<dbReference type="InterPro" id="IPR027304">
    <property type="entry name" value="Trigger_fact/SurA_dom_sf"/>
</dbReference>
<evidence type="ECO:0000256" key="3">
    <source>
        <dbReference type="ARBA" id="ARBA00022519"/>
    </source>
</evidence>
<evidence type="ECO:0000256" key="1">
    <source>
        <dbReference type="ARBA" id="ARBA00004382"/>
    </source>
</evidence>
<dbReference type="InterPro" id="IPR000297">
    <property type="entry name" value="PPIase_PpiC"/>
</dbReference>
<dbReference type="PANTHER" id="PTHR47529:SF1">
    <property type="entry name" value="PERIPLASMIC CHAPERONE PPID"/>
    <property type="match status" value="1"/>
</dbReference>
<dbReference type="Proteomes" id="UP000288096">
    <property type="component" value="Unassembled WGS sequence"/>
</dbReference>
<comment type="subcellular location">
    <subcellularLocation>
        <location evidence="1">Cell inner membrane</location>
        <topology evidence="1">Single-pass type II membrane protein</topology>
        <orientation evidence="1">Periplasmic side</orientation>
    </subcellularLocation>
</comment>
<gene>
    <name evidence="14" type="ORF">DENIS_0040</name>
</gene>
<dbReference type="AlphaFoldDB" id="A0A401FQ37"/>
<proteinExistence type="inferred from homology"/>
<keyword evidence="5 12" id="KW-1133">Transmembrane helix</keyword>
<keyword evidence="15" id="KW-1185">Reference proteome</keyword>
<dbReference type="Pfam" id="PF00639">
    <property type="entry name" value="Rotamase"/>
    <property type="match status" value="1"/>
</dbReference>
<dbReference type="Pfam" id="PF13145">
    <property type="entry name" value="Rotamase_2"/>
    <property type="match status" value="1"/>
</dbReference>
<dbReference type="PROSITE" id="PS50198">
    <property type="entry name" value="PPIC_PPIASE_2"/>
    <property type="match status" value="1"/>
</dbReference>
<dbReference type="SUPFAM" id="SSF54534">
    <property type="entry name" value="FKBP-like"/>
    <property type="match status" value="1"/>
</dbReference>
<evidence type="ECO:0000256" key="6">
    <source>
        <dbReference type="ARBA" id="ARBA00023136"/>
    </source>
</evidence>
<evidence type="ECO:0000256" key="7">
    <source>
        <dbReference type="ARBA" id="ARBA00023186"/>
    </source>
</evidence>
<keyword evidence="2" id="KW-1003">Cell membrane</keyword>
<dbReference type="GO" id="GO:0005886">
    <property type="term" value="C:plasma membrane"/>
    <property type="evidence" value="ECO:0007669"/>
    <property type="project" value="UniProtKB-SubCell"/>
</dbReference>
<reference evidence="15" key="1">
    <citation type="submission" date="2017-11" db="EMBL/GenBank/DDBJ databases">
        <authorList>
            <person name="Watanabe M."/>
            <person name="Kojima H."/>
        </authorList>
    </citation>
    <scope>NUCLEOTIDE SEQUENCE [LARGE SCALE GENOMIC DNA]</scope>
    <source>
        <strain evidence="15">Tokyo 01</strain>
    </source>
</reference>
<accession>A0A401FQ37</accession>
<evidence type="ECO:0000256" key="10">
    <source>
        <dbReference type="ARBA" id="ARBA00042775"/>
    </source>
</evidence>
<dbReference type="InterPro" id="IPR023058">
    <property type="entry name" value="PPIase_PpiC_CS"/>
</dbReference>
<dbReference type="OrthoDB" id="9812372at2"/>
<reference evidence="15" key="2">
    <citation type="submission" date="2019-01" db="EMBL/GenBank/DDBJ databases">
        <title>Genome sequence of Desulfonema ishimotonii strain Tokyo 01.</title>
        <authorList>
            <person name="Fukui M."/>
        </authorList>
    </citation>
    <scope>NUCLEOTIDE SEQUENCE [LARGE SCALE GENOMIC DNA]</scope>
    <source>
        <strain evidence="15">Tokyo 01</strain>
    </source>
</reference>
<evidence type="ECO:0000256" key="9">
    <source>
        <dbReference type="ARBA" id="ARBA00040743"/>
    </source>
</evidence>
<keyword evidence="4 12" id="KW-0812">Transmembrane</keyword>
<dbReference type="PANTHER" id="PTHR47529">
    <property type="entry name" value="PEPTIDYL-PROLYL CIS-TRANS ISOMERASE D"/>
    <property type="match status" value="1"/>
</dbReference>
<protein>
    <recommendedName>
        <fullName evidence="9">Periplasmic chaperone PpiD</fullName>
    </recommendedName>
    <alternativeName>
        <fullName evidence="10">Periplasmic folding chaperone</fullName>
    </alternativeName>
</protein>
<evidence type="ECO:0000256" key="12">
    <source>
        <dbReference type="SAM" id="Phobius"/>
    </source>
</evidence>
<sequence>MLKLMRERAGSWFIKVILSAIVIVFVFWGVGSFRSQRFAKVAVVNDEPVSLQDYQKAYNNMIAQYSRQFGNNFDDNMIKMLGVKRQALDSLINDVLLQQEAEKLSFRVSDQELVDVIEKIPAFQTDGVFDKALYQRVLSLNNMTLESFEAMQGETLLMTKVRSFVMDSVKVSDPEARAWYNWKDAAVKIDYVRFDAGKYKDTQASDDEVKAHFEENKGSYKTEARAKALYVHFDAKDYAEKAEVSQEEITEYFESHPDEFKEPKTVEARHILFKLESDSSPETVEKRKEKASEVLALAREGKDFAELAKEYSEGPTRSKGGFLGKFRKETMVKPFADKAFSMKAGEISEPVRTRFGWHLIKVEKVNEAKTFTLAESTEKIRSKIAGEKAKTLAYDDAEAFYDSVFEGDNLKDAAAVRNLKVTETGLFTQKGPEGMKNGPRFAAAAFKLSPTQFSDIQDFDGDYYILQMTGNVPAETAAFETVADKVRADLILKKQNETAESDASRFLEAVRKGAAMADESRNSDVTLQTTDFFKRNVSIPKIGYDRAVSAAAFTLSKENAYPESPVKGKDGYYVIRFNEKKLPDDKAFEKEKKAIKEQLLRQKQFKTFNEWLAQARANSEITIQEDVVN</sequence>
<dbReference type="GO" id="GO:0003755">
    <property type="term" value="F:peptidyl-prolyl cis-trans isomerase activity"/>
    <property type="evidence" value="ECO:0007669"/>
    <property type="project" value="UniProtKB-KW"/>
</dbReference>
<keyword evidence="11" id="KW-0697">Rotamase</keyword>
<evidence type="ECO:0000256" key="4">
    <source>
        <dbReference type="ARBA" id="ARBA00022692"/>
    </source>
</evidence>
<dbReference type="Gene3D" id="1.10.4030.10">
    <property type="entry name" value="Porin chaperone SurA, peptide-binding domain"/>
    <property type="match status" value="1"/>
</dbReference>